<evidence type="ECO:0000313" key="2">
    <source>
        <dbReference type="Proteomes" id="UP001152795"/>
    </source>
</evidence>
<feature type="non-terminal residue" evidence="1">
    <location>
        <position position="63"/>
    </location>
</feature>
<gene>
    <name evidence="1" type="ORF">PACLA_8A030295</name>
</gene>
<comment type="caution">
    <text evidence="1">The sequence shown here is derived from an EMBL/GenBank/DDBJ whole genome shotgun (WGS) entry which is preliminary data.</text>
</comment>
<dbReference type="EMBL" id="CACRXK020032098">
    <property type="protein sequence ID" value="CAB4043322.1"/>
    <property type="molecule type" value="Genomic_DNA"/>
</dbReference>
<name>A0A7D9KAU8_PARCT</name>
<dbReference type="Proteomes" id="UP001152795">
    <property type="component" value="Unassembled WGS sequence"/>
</dbReference>
<dbReference type="AlphaFoldDB" id="A0A7D9KAU8"/>
<accession>A0A7D9KAU8</accession>
<evidence type="ECO:0000313" key="1">
    <source>
        <dbReference type="EMBL" id="CAB4043322.1"/>
    </source>
</evidence>
<proteinExistence type="predicted"/>
<keyword evidence="2" id="KW-1185">Reference proteome</keyword>
<organism evidence="1 2">
    <name type="scientific">Paramuricea clavata</name>
    <name type="common">Red gorgonian</name>
    <name type="synonym">Violescent sea-whip</name>
    <dbReference type="NCBI Taxonomy" id="317549"/>
    <lineage>
        <taxon>Eukaryota</taxon>
        <taxon>Metazoa</taxon>
        <taxon>Cnidaria</taxon>
        <taxon>Anthozoa</taxon>
        <taxon>Octocorallia</taxon>
        <taxon>Malacalcyonacea</taxon>
        <taxon>Plexauridae</taxon>
        <taxon>Paramuricea</taxon>
    </lineage>
</organism>
<protein>
    <submittedName>
        <fullName evidence="1">Uncharacterized protein</fullName>
    </submittedName>
</protein>
<sequence length="63" mass="7412">LLVHSRTVSITNQLYLRNYVGNKFAFVFWNDDQQFSVVKEEDITGEAKLGEIRPVAWRVKKKK</sequence>
<feature type="non-terminal residue" evidence="1">
    <location>
        <position position="1"/>
    </location>
</feature>
<reference evidence="1" key="1">
    <citation type="submission" date="2020-04" db="EMBL/GenBank/DDBJ databases">
        <authorList>
            <person name="Alioto T."/>
            <person name="Alioto T."/>
            <person name="Gomez Garrido J."/>
        </authorList>
    </citation>
    <scope>NUCLEOTIDE SEQUENCE</scope>
    <source>
        <strain evidence="1">A484AB</strain>
    </source>
</reference>